<dbReference type="GO" id="GO:0016853">
    <property type="term" value="F:isomerase activity"/>
    <property type="evidence" value="ECO:0007669"/>
    <property type="project" value="UniProtKB-KW"/>
</dbReference>
<dbReference type="EMBL" id="JAGINW010000001">
    <property type="protein sequence ID" value="MBP2325032.1"/>
    <property type="molecule type" value="Genomic_DNA"/>
</dbReference>
<name>A0ABS4TKU4_9PSEU</name>
<accession>A0ABS4TKU4</accession>
<keyword evidence="1" id="KW-0472">Membrane</keyword>
<dbReference type="SUPFAM" id="SSF52833">
    <property type="entry name" value="Thioredoxin-like"/>
    <property type="match status" value="1"/>
</dbReference>
<dbReference type="Gene3D" id="3.40.30.10">
    <property type="entry name" value="Glutaredoxin"/>
    <property type="match status" value="1"/>
</dbReference>
<evidence type="ECO:0000256" key="1">
    <source>
        <dbReference type="SAM" id="Phobius"/>
    </source>
</evidence>
<sequence>MAILTAAVVLVGILCVIDLLLSFGIIRRLREQNEALQLVQQQQTAGLDDDIALPAGSAVGAFAATTVGGTELTNVDIIGSPLLIGFFSPNCEPCKERMPQFIEYATRFNGRVIAVASGSVEETTDMVARLGEVGDVLVEPNEEAPVHKAFGAKGYPAMCLVGDDGVVQASGWEMAALPVPAAL</sequence>
<organism evidence="3 4">
    <name type="scientific">Kibdelosporangium banguiense</name>
    <dbReference type="NCBI Taxonomy" id="1365924"/>
    <lineage>
        <taxon>Bacteria</taxon>
        <taxon>Bacillati</taxon>
        <taxon>Actinomycetota</taxon>
        <taxon>Actinomycetes</taxon>
        <taxon>Pseudonocardiales</taxon>
        <taxon>Pseudonocardiaceae</taxon>
        <taxon>Kibdelosporangium</taxon>
    </lineage>
</organism>
<dbReference type="RefSeq" id="WP_209642285.1">
    <property type="nucleotide sequence ID" value="NZ_JAGINW010000001.1"/>
</dbReference>
<dbReference type="InterPro" id="IPR036249">
    <property type="entry name" value="Thioredoxin-like_sf"/>
</dbReference>
<evidence type="ECO:0000313" key="4">
    <source>
        <dbReference type="Proteomes" id="UP001519332"/>
    </source>
</evidence>
<reference evidence="3 4" key="1">
    <citation type="submission" date="2021-03" db="EMBL/GenBank/DDBJ databases">
        <title>Sequencing the genomes of 1000 actinobacteria strains.</title>
        <authorList>
            <person name="Klenk H.-P."/>
        </authorList>
    </citation>
    <scope>NUCLEOTIDE SEQUENCE [LARGE SCALE GENOMIC DNA]</scope>
    <source>
        <strain evidence="3 4">DSM 46670</strain>
    </source>
</reference>
<dbReference type="Proteomes" id="UP001519332">
    <property type="component" value="Unassembled WGS sequence"/>
</dbReference>
<dbReference type="Pfam" id="PF00578">
    <property type="entry name" value="AhpC-TSA"/>
    <property type="match status" value="1"/>
</dbReference>
<dbReference type="PROSITE" id="PS00194">
    <property type="entry name" value="THIOREDOXIN_1"/>
    <property type="match status" value="1"/>
</dbReference>
<dbReference type="InterPro" id="IPR017937">
    <property type="entry name" value="Thioredoxin_CS"/>
</dbReference>
<feature type="transmembrane region" description="Helical" evidence="1">
    <location>
        <begin position="6"/>
        <end position="26"/>
    </location>
</feature>
<dbReference type="CDD" id="cd02966">
    <property type="entry name" value="TlpA_like_family"/>
    <property type="match status" value="1"/>
</dbReference>
<evidence type="ECO:0000259" key="2">
    <source>
        <dbReference type="PROSITE" id="PS51352"/>
    </source>
</evidence>
<proteinExistence type="predicted"/>
<dbReference type="PROSITE" id="PS51352">
    <property type="entry name" value="THIOREDOXIN_2"/>
    <property type="match status" value="1"/>
</dbReference>
<feature type="domain" description="Thioredoxin" evidence="2">
    <location>
        <begin position="53"/>
        <end position="183"/>
    </location>
</feature>
<keyword evidence="1" id="KW-0812">Transmembrane</keyword>
<comment type="caution">
    <text evidence="3">The sequence shown here is derived from an EMBL/GenBank/DDBJ whole genome shotgun (WGS) entry which is preliminary data.</text>
</comment>
<gene>
    <name evidence="3" type="ORF">JOF56_005417</name>
</gene>
<dbReference type="InterPro" id="IPR013766">
    <property type="entry name" value="Thioredoxin_domain"/>
</dbReference>
<keyword evidence="1" id="KW-1133">Transmembrane helix</keyword>
<keyword evidence="3" id="KW-0413">Isomerase</keyword>
<keyword evidence="4" id="KW-1185">Reference proteome</keyword>
<evidence type="ECO:0000313" key="3">
    <source>
        <dbReference type="EMBL" id="MBP2325032.1"/>
    </source>
</evidence>
<protein>
    <submittedName>
        <fullName evidence="3">Thiol-disulfide isomerase/thioredoxin</fullName>
    </submittedName>
</protein>
<dbReference type="InterPro" id="IPR000866">
    <property type="entry name" value="AhpC/TSA"/>
</dbReference>